<sequence>MLRLVRSECACFAWSDRLRVLRLILADCACLPQLDRLRVPRLAGRRAALARQCVRCLLVRHQAAH</sequence>
<keyword evidence="2" id="KW-1185">Reference proteome</keyword>
<protein>
    <submittedName>
        <fullName evidence="1">Uncharacterized protein</fullName>
    </submittedName>
</protein>
<dbReference type="EMBL" id="PNXY01000003">
    <property type="protein sequence ID" value="PMS33141.1"/>
    <property type="molecule type" value="Genomic_DNA"/>
</dbReference>
<comment type="caution">
    <text evidence="1">The sequence shown here is derived from an EMBL/GenBank/DDBJ whole genome shotgun (WGS) entry which is preliminary data.</text>
</comment>
<evidence type="ECO:0000313" key="1">
    <source>
        <dbReference type="EMBL" id="PMS33141.1"/>
    </source>
</evidence>
<dbReference type="Proteomes" id="UP000235659">
    <property type="component" value="Unassembled WGS sequence"/>
</dbReference>
<organism evidence="1 2">
    <name type="scientific">Paraburkholderia rhynchosiae</name>
    <dbReference type="NCBI Taxonomy" id="487049"/>
    <lineage>
        <taxon>Bacteria</taxon>
        <taxon>Pseudomonadati</taxon>
        <taxon>Pseudomonadota</taxon>
        <taxon>Betaproteobacteria</taxon>
        <taxon>Burkholderiales</taxon>
        <taxon>Burkholderiaceae</taxon>
        <taxon>Paraburkholderia</taxon>
    </lineage>
</organism>
<reference evidence="1 2" key="1">
    <citation type="submission" date="2018-01" db="EMBL/GenBank/DDBJ databases">
        <title>Whole genome analyses suggest that Burkholderia sensu lato contains two further novel genera in the rhizoxinica-symbiotica group Mycetohabitans gen. nov., and Trinickia gen. nov.: implications for the evolution of diazotrophy and nodulation in the Burkholderiaceae.</title>
        <authorList>
            <person name="Estrada-de los Santos P."/>
            <person name="Palmer M."/>
            <person name="Chavez-Ramirez B."/>
            <person name="Beukes C."/>
            <person name="Steenkamp E.T."/>
            <person name="Hirsch A.M."/>
            <person name="Manyaka P."/>
            <person name="Maluk M."/>
            <person name="Lafos M."/>
            <person name="Crook M."/>
            <person name="Gross E."/>
            <person name="Simon M.F."/>
            <person name="Bueno dos Reis Junior F."/>
            <person name="Poole P.S."/>
            <person name="Venter S.N."/>
            <person name="James E.K."/>
        </authorList>
    </citation>
    <scope>NUCLEOTIDE SEQUENCE [LARGE SCALE GENOMIC DNA]</scope>
    <source>
        <strain evidence="1 2">WSM 3937</strain>
    </source>
</reference>
<proteinExistence type="predicted"/>
<gene>
    <name evidence="1" type="ORF">C0Z16_06430</name>
</gene>
<accession>A0ABX4VEC9</accession>
<evidence type="ECO:0000313" key="2">
    <source>
        <dbReference type="Proteomes" id="UP000235659"/>
    </source>
</evidence>
<name>A0ABX4VEC9_9BURK</name>